<feature type="transmembrane region" description="Helical" evidence="6">
    <location>
        <begin position="52"/>
        <end position="72"/>
    </location>
</feature>
<feature type="transmembrane region" description="Helical" evidence="6">
    <location>
        <begin position="147"/>
        <end position="166"/>
    </location>
</feature>
<feature type="transmembrane region" description="Helical" evidence="6">
    <location>
        <begin position="20"/>
        <end position="40"/>
    </location>
</feature>
<dbReference type="GO" id="GO:0016020">
    <property type="term" value="C:membrane"/>
    <property type="evidence" value="ECO:0007669"/>
    <property type="project" value="UniProtKB-SubCell"/>
</dbReference>
<keyword evidence="8" id="KW-1185">Reference proteome</keyword>
<dbReference type="InterPro" id="IPR036259">
    <property type="entry name" value="MFS_trans_sf"/>
</dbReference>
<feature type="transmembrane region" description="Helical" evidence="6">
    <location>
        <begin position="78"/>
        <end position="104"/>
    </location>
</feature>
<evidence type="ECO:0000313" key="7">
    <source>
        <dbReference type="EMBL" id="KAK2187569.1"/>
    </source>
</evidence>
<evidence type="ECO:0000256" key="2">
    <source>
        <dbReference type="ARBA" id="ARBA00022692"/>
    </source>
</evidence>
<comment type="caution">
    <text evidence="7">The sequence shown here is derived from an EMBL/GenBank/DDBJ whole genome shotgun (WGS) entry which is preliminary data.</text>
</comment>
<evidence type="ECO:0000256" key="6">
    <source>
        <dbReference type="SAM" id="Phobius"/>
    </source>
</evidence>
<dbReference type="Gene3D" id="1.20.1250.20">
    <property type="entry name" value="MFS general substrate transporter like domains"/>
    <property type="match status" value="1"/>
</dbReference>
<proteinExistence type="predicted"/>
<dbReference type="SUPFAM" id="SSF103473">
    <property type="entry name" value="MFS general substrate transporter"/>
    <property type="match status" value="1"/>
</dbReference>
<feature type="compositionally biased region" description="Polar residues" evidence="5">
    <location>
        <begin position="319"/>
        <end position="328"/>
    </location>
</feature>
<name>A0AAD9P3V7_RIDPI</name>
<accession>A0AAD9P3V7</accession>
<feature type="transmembrane region" description="Helical" evidence="6">
    <location>
        <begin position="206"/>
        <end position="222"/>
    </location>
</feature>
<feature type="transmembrane region" description="Helical" evidence="6">
    <location>
        <begin position="228"/>
        <end position="246"/>
    </location>
</feature>
<organism evidence="7 8">
    <name type="scientific">Ridgeia piscesae</name>
    <name type="common">Tubeworm</name>
    <dbReference type="NCBI Taxonomy" id="27915"/>
    <lineage>
        <taxon>Eukaryota</taxon>
        <taxon>Metazoa</taxon>
        <taxon>Spiralia</taxon>
        <taxon>Lophotrochozoa</taxon>
        <taxon>Annelida</taxon>
        <taxon>Polychaeta</taxon>
        <taxon>Sedentaria</taxon>
        <taxon>Canalipalpata</taxon>
        <taxon>Sabellida</taxon>
        <taxon>Siboglinidae</taxon>
        <taxon>Ridgeia</taxon>
    </lineage>
</organism>
<keyword evidence="3 6" id="KW-1133">Transmembrane helix</keyword>
<comment type="subcellular location">
    <subcellularLocation>
        <location evidence="1">Membrane</location>
        <topology evidence="1">Multi-pass membrane protein</topology>
    </subcellularLocation>
</comment>
<feature type="transmembrane region" description="Helical" evidence="6">
    <location>
        <begin position="274"/>
        <end position="292"/>
    </location>
</feature>
<dbReference type="PANTHER" id="PTHR23507:SF1">
    <property type="entry name" value="FI18259P1-RELATED"/>
    <property type="match status" value="1"/>
</dbReference>
<dbReference type="EMBL" id="JAODUO010000161">
    <property type="protein sequence ID" value="KAK2187569.1"/>
    <property type="molecule type" value="Genomic_DNA"/>
</dbReference>
<dbReference type="AlphaFoldDB" id="A0AAD9P3V7"/>
<reference evidence="7" key="1">
    <citation type="journal article" date="2023" name="Mol. Biol. Evol.">
        <title>Third-Generation Sequencing Reveals the Adaptive Role of the Epigenome in Three Deep-Sea Polychaetes.</title>
        <authorList>
            <person name="Perez M."/>
            <person name="Aroh O."/>
            <person name="Sun Y."/>
            <person name="Lan Y."/>
            <person name="Juniper S.K."/>
            <person name="Young C.R."/>
            <person name="Angers B."/>
            <person name="Qian P.Y."/>
        </authorList>
    </citation>
    <scope>NUCLEOTIDE SEQUENCE</scope>
    <source>
        <strain evidence="7">R07B-5</strain>
    </source>
</reference>
<keyword evidence="4 6" id="KW-0472">Membrane</keyword>
<evidence type="ECO:0000256" key="5">
    <source>
        <dbReference type="SAM" id="MobiDB-lite"/>
    </source>
</evidence>
<feature type="region of interest" description="Disordered" evidence="5">
    <location>
        <begin position="305"/>
        <end position="328"/>
    </location>
</feature>
<evidence type="ECO:0000313" key="8">
    <source>
        <dbReference type="Proteomes" id="UP001209878"/>
    </source>
</evidence>
<evidence type="ECO:0000256" key="4">
    <source>
        <dbReference type="ARBA" id="ARBA00023136"/>
    </source>
</evidence>
<protein>
    <recommendedName>
        <fullName evidence="9">Proton-coupled folate transporter</fullName>
    </recommendedName>
</protein>
<evidence type="ECO:0008006" key="9">
    <source>
        <dbReference type="Google" id="ProtNLM"/>
    </source>
</evidence>
<sequence length="328" mass="35196">MTTGGAVLQQEIIQAEAAQFLGYLNLAKSIPALFATLFICTLSDVFGRKMGLFLPSIGGLANSLVWAYVVYFEKSMNILYIGCVIDGMLGSYITLQSATYAYLADVTSTDRRSLRFVSAIGVVFVATGLANVAVGYTIAYLGYLNSFYLVAMMFGIAGLHVLVFLPESCASLTKIRFSVAYTCKRAVSVFSMYFRRGDPGTSATKLRFLLIVFVFESLIALGRNDVDLLYIVGTPFCWTSVMVGYFQASGFLLKAVAGFLLIPVMQLWMSSCSISFIGCALGVAGSVVMTVADTSYMLWTGKTPASSGGHDGGRGVVAMTSTSSVPRV</sequence>
<gene>
    <name evidence="7" type="ORF">NP493_161g00022</name>
</gene>
<evidence type="ECO:0000256" key="1">
    <source>
        <dbReference type="ARBA" id="ARBA00004141"/>
    </source>
</evidence>
<dbReference type="Proteomes" id="UP001209878">
    <property type="component" value="Unassembled WGS sequence"/>
</dbReference>
<dbReference type="GO" id="GO:0022857">
    <property type="term" value="F:transmembrane transporter activity"/>
    <property type="evidence" value="ECO:0007669"/>
    <property type="project" value="TreeGrafter"/>
</dbReference>
<evidence type="ECO:0000256" key="3">
    <source>
        <dbReference type="ARBA" id="ARBA00022989"/>
    </source>
</evidence>
<feature type="transmembrane region" description="Helical" evidence="6">
    <location>
        <begin position="116"/>
        <end position="141"/>
    </location>
</feature>
<dbReference type="PANTHER" id="PTHR23507">
    <property type="entry name" value="ZGC:174356"/>
    <property type="match status" value="1"/>
</dbReference>
<keyword evidence="2 6" id="KW-0812">Transmembrane</keyword>